<evidence type="ECO:0000256" key="3">
    <source>
        <dbReference type="ARBA" id="ARBA00022692"/>
    </source>
</evidence>
<keyword evidence="2" id="KW-1003">Cell membrane</keyword>
<dbReference type="Proteomes" id="UP000441354">
    <property type="component" value="Unassembled WGS sequence"/>
</dbReference>
<dbReference type="PANTHER" id="PTHR30250">
    <property type="entry name" value="PST FAMILY PREDICTED COLANIC ACID TRANSPORTER"/>
    <property type="match status" value="1"/>
</dbReference>
<evidence type="ECO:0000256" key="4">
    <source>
        <dbReference type="ARBA" id="ARBA00022989"/>
    </source>
</evidence>
<keyword evidence="4 6" id="KW-1133">Transmembrane helix</keyword>
<feature type="transmembrane region" description="Helical" evidence="6">
    <location>
        <begin position="116"/>
        <end position="137"/>
    </location>
</feature>
<keyword evidence="8" id="KW-1185">Reference proteome</keyword>
<dbReference type="InterPro" id="IPR050833">
    <property type="entry name" value="Poly_Biosynth_Transport"/>
</dbReference>
<dbReference type="AlphaFoldDB" id="A0A7V7UX18"/>
<evidence type="ECO:0000256" key="6">
    <source>
        <dbReference type="SAM" id="Phobius"/>
    </source>
</evidence>
<feature type="transmembrane region" description="Helical" evidence="6">
    <location>
        <begin position="376"/>
        <end position="394"/>
    </location>
</feature>
<feature type="transmembrane region" description="Helical" evidence="6">
    <location>
        <begin position="172"/>
        <end position="199"/>
    </location>
</feature>
<keyword evidence="3 6" id="KW-0812">Transmembrane</keyword>
<dbReference type="PANTHER" id="PTHR30250:SF24">
    <property type="entry name" value="STAGE V SPORULATION PROTEIN B"/>
    <property type="match status" value="1"/>
</dbReference>
<dbReference type="PIRSF" id="PIRSF038958">
    <property type="entry name" value="PG_synth_SpoVB"/>
    <property type="match status" value="1"/>
</dbReference>
<accession>A0A7V7UX18</accession>
<evidence type="ECO:0000256" key="1">
    <source>
        <dbReference type="ARBA" id="ARBA00004651"/>
    </source>
</evidence>
<organism evidence="7 8">
    <name type="scientific">Bacillus mesophilum</name>
    <dbReference type="NCBI Taxonomy" id="1071718"/>
    <lineage>
        <taxon>Bacteria</taxon>
        <taxon>Bacillati</taxon>
        <taxon>Bacillota</taxon>
        <taxon>Bacilli</taxon>
        <taxon>Bacillales</taxon>
        <taxon>Bacillaceae</taxon>
        <taxon>Bacillus</taxon>
    </lineage>
</organism>
<evidence type="ECO:0000313" key="8">
    <source>
        <dbReference type="Proteomes" id="UP000441354"/>
    </source>
</evidence>
<dbReference type="OrthoDB" id="9775950at2"/>
<dbReference type="GO" id="GO:0005886">
    <property type="term" value="C:plasma membrane"/>
    <property type="evidence" value="ECO:0007669"/>
    <property type="project" value="UniProtKB-SubCell"/>
</dbReference>
<dbReference type="InterPro" id="IPR002797">
    <property type="entry name" value="Polysacc_synth"/>
</dbReference>
<reference evidence="7 8" key="1">
    <citation type="journal article" date="2014" name="Arch. Microbiol.">
        <title>Bacillus mesophilum sp. nov., strain IITR-54T, a novel 4-chlorobiphenyl dechlorinating bacterium.</title>
        <authorList>
            <person name="Manickam N."/>
            <person name="Singh N.K."/>
            <person name="Bajaj A."/>
            <person name="Kumar R.M."/>
            <person name="Kaur G."/>
            <person name="Kaur N."/>
            <person name="Bala M."/>
            <person name="Kumar A."/>
            <person name="Mayilraj S."/>
        </authorList>
    </citation>
    <scope>NUCLEOTIDE SEQUENCE [LARGE SCALE GENOMIC DNA]</scope>
    <source>
        <strain evidence="7 8">IITR-54</strain>
    </source>
</reference>
<feature type="transmembrane region" description="Helical" evidence="6">
    <location>
        <begin position="82"/>
        <end position="104"/>
    </location>
</feature>
<comment type="caution">
    <text evidence="7">The sequence shown here is derived from an EMBL/GenBank/DDBJ whole genome shotgun (WGS) entry which is preliminary data.</text>
</comment>
<feature type="transmembrane region" description="Helical" evidence="6">
    <location>
        <begin position="265"/>
        <end position="290"/>
    </location>
</feature>
<evidence type="ECO:0000256" key="5">
    <source>
        <dbReference type="ARBA" id="ARBA00023136"/>
    </source>
</evidence>
<evidence type="ECO:0000256" key="2">
    <source>
        <dbReference type="ARBA" id="ARBA00022475"/>
    </source>
</evidence>
<dbReference type="CDD" id="cd13124">
    <property type="entry name" value="MATE_SpoVB_like"/>
    <property type="match status" value="1"/>
</dbReference>
<feature type="transmembrane region" description="Helical" evidence="6">
    <location>
        <begin position="414"/>
        <end position="434"/>
    </location>
</feature>
<evidence type="ECO:0000313" key="7">
    <source>
        <dbReference type="EMBL" id="KAB2331881.1"/>
    </source>
</evidence>
<feature type="transmembrane region" description="Helical" evidence="6">
    <location>
        <begin position="311"/>
        <end position="329"/>
    </location>
</feature>
<feature type="transmembrane region" description="Helical" evidence="6">
    <location>
        <begin position="349"/>
        <end position="369"/>
    </location>
</feature>
<keyword evidence="5 6" id="KW-0472">Membrane</keyword>
<gene>
    <name evidence="7" type="ORF">F7732_14540</name>
</gene>
<dbReference type="Pfam" id="PF01943">
    <property type="entry name" value="Polysacc_synt"/>
    <property type="match status" value="1"/>
</dbReference>
<name>A0A7V7UX18_9BACI</name>
<dbReference type="InterPro" id="IPR024923">
    <property type="entry name" value="PG_synth_SpoVB"/>
</dbReference>
<feature type="transmembrane region" description="Helical" evidence="6">
    <location>
        <begin position="40"/>
        <end position="61"/>
    </location>
</feature>
<dbReference type="EMBL" id="WBOT01000004">
    <property type="protein sequence ID" value="KAB2331881.1"/>
    <property type="molecule type" value="Genomic_DNA"/>
</dbReference>
<protein>
    <submittedName>
        <fullName evidence="7">Polysaccharide biosynthesis protein</fullName>
    </submittedName>
</protein>
<dbReference type="RefSeq" id="WP_151574746.1">
    <property type="nucleotide sequence ID" value="NZ_WBOT01000004.1"/>
</dbReference>
<sequence length="444" mass="50177">MKTFFKGTILLAVAAFAGECIEFVVNMVLARELGEQGLGMYMSILPTVFLIILLASFELPVSISKFVAEKDKNQHYNMLNYVLKWTVIFTIIVLPIVTFIIPHISVFNEFHPALKWIVIAFIPFVSFSSIARGYFMGKNLMGKIAAANLLRKLMQLILLASLYQMFEFSIEMAVFVAFCTLIGSEAIVFIYLIHMFVIHYQQMKRSPKEALAGKSVRNDLLSVSIPTTGLRVFHAITHAIQPFLIKAALIKAGVGAEVATEHFGMVAGIAMTIGFFPAFIAHSFMIMLIPTVSKEYADRNLPRLQHLLQQVFFITFIYGVPAVLFFYIFAEKLTTEFFHSPDASVYLQLLWPFFLLHFFIIPMQAFLIGLGLMKDAFFHSVWSTIVSYAVMYFLGSMPSFQMDGIIMGINTGAVLLMLMHYMTICKVIGVNLNLMPVKRIDFRS</sequence>
<proteinExistence type="predicted"/>
<comment type="subcellular location">
    <subcellularLocation>
        <location evidence="1">Cell membrane</location>
        <topology evidence="1">Multi-pass membrane protein</topology>
    </subcellularLocation>
</comment>